<dbReference type="Proteomes" id="UP000326950">
    <property type="component" value="Unassembled WGS sequence"/>
</dbReference>
<sequence>MGCSLPLVPSGALAVGMPRADGIHCIPYVGRPPALVAADDNQLPCSLPKMAMCLQGGGVCSQTQVLLSSMVSFIMQCTLE</sequence>
<keyword evidence="2" id="KW-1185">Reference proteome</keyword>
<dbReference type="AlphaFoldDB" id="A0A5N6UCW6"/>
<proteinExistence type="predicted"/>
<name>A0A5N6UCW6_ASPTM</name>
<dbReference type="EMBL" id="ML738763">
    <property type="protein sequence ID" value="KAE8156408.1"/>
    <property type="molecule type" value="Genomic_DNA"/>
</dbReference>
<accession>A0A5N6UCW6</accession>
<reference evidence="1 2" key="1">
    <citation type="submission" date="2019-04" db="EMBL/GenBank/DDBJ databases">
        <title>Friends and foes A comparative genomics study of 23 Aspergillus species from section Flavi.</title>
        <authorList>
            <consortium name="DOE Joint Genome Institute"/>
            <person name="Kjaerbolling I."/>
            <person name="Vesth T."/>
            <person name="Frisvad J.C."/>
            <person name="Nybo J.L."/>
            <person name="Theobald S."/>
            <person name="Kildgaard S."/>
            <person name="Isbrandt T."/>
            <person name="Kuo A."/>
            <person name="Sato A."/>
            <person name="Lyhne E.K."/>
            <person name="Kogle M.E."/>
            <person name="Wiebenga A."/>
            <person name="Kun R.S."/>
            <person name="Lubbers R.J."/>
            <person name="Makela M.R."/>
            <person name="Barry K."/>
            <person name="Chovatia M."/>
            <person name="Clum A."/>
            <person name="Daum C."/>
            <person name="Haridas S."/>
            <person name="He G."/>
            <person name="LaButti K."/>
            <person name="Lipzen A."/>
            <person name="Mondo S."/>
            <person name="Riley R."/>
            <person name="Salamov A."/>
            <person name="Simmons B.A."/>
            <person name="Magnuson J.K."/>
            <person name="Henrissat B."/>
            <person name="Mortensen U.H."/>
            <person name="Larsen T.O."/>
            <person name="Devries R.P."/>
            <person name="Grigoriev I.V."/>
            <person name="Machida M."/>
            <person name="Baker S.E."/>
            <person name="Andersen M.R."/>
        </authorList>
    </citation>
    <scope>NUCLEOTIDE SEQUENCE [LARGE SCALE GENOMIC DNA]</scope>
    <source>
        <strain evidence="1 2">CBS 117626</strain>
    </source>
</reference>
<evidence type="ECO:0000313" key="1">
    <source>
        <dbReference type="EMBL" id="KAE8156408.1"/>
    </source>
</evidence>
<organism evidence="1 2">
    <name type="scientific">Aspergillus tamarii</name>
    <dbReference type="NCBI Taxonomy" id="41984"/>
    <lineage>
        <taxon>Eukaryota</taxon>
        <taxon>Fungi</taxon>
        <taxon>Dikarya</taxon>
        <taxon>Ascomycota</taxon>
        <taxon>Pezizomycotina</taxon>
        <taxon>Eurotiomycetes</taxon>
        <taxon>Eurotiomycetidae</taxon>
        <taxon>Eurotiales</taxon>
        <taxon>Aspergillaceae</taxon>
        <taxon>Aspergillus</taxon>
        <taxon>Aspergillus subgen. Circumdati</taxon>
    </lineage>
</organism>
<gene>
    <name evidence="1" type="ORF">BDV40DRAFT_281247</name>
</gene>
<evidence type="ECO:0000313" key="2">
    <source>
        <dbReference type="Proteomes" id="UP000326950"/>
    </source>
</evidence>
<protein>
    <submittedName>
        <fullName evidence="1">Uncharacterized protein</fullName>
    </submittedName>
</protein>